<accession>A0ABU1Q6A2</accession>
<comment type="caution">
    <text evidence="1">The sequence shown here is derived from an EMBL/GenBank/DDBJ whole genome shotgun (WGS) entry which is preliminary data.</text>
</comment>
<proteinExistence type="predicted"/>
<dbReference type="Proteomes" id="UP001268819">
    <property type="component" value="Unassembled WGS sequence"/>
</dbReference>
<protein>
    <submittedName>
        <fullName evidence="1">Uncharacterized protein</fullName>
    </submittedName>
</protein>
<sequence>MNGVISVRLAPEWGTDPLWVRKDSDPIPANYSTERLADDFDVPADLVAAIDAWDDEFQAVYDPDDPMGSGFPDEVTTAAWHERGEWLSERLQRRCGYGSSSTLRVGTASSAVEIGTCWRRSHRGVWSKSGADGRAERRATASNGRERHRLTCRFSLCAGQGTCGTALAE</sequence>
<gene>
    <name evidence="1" type="ORF">J2S66_006783</name>
</gene>
<keyword evidence="2" id="KW-1185">Reference proteome</keyword>
<evidence type="ECO:0000313" key="2">
    <source>
        <dbReference type="Proteomes" id="UP001268819"/>
    </source>
</evidence>
<dbReference type="EMBL" id="JAVDSG010000001">
    <property type="protein sequence ID" value="MDR6598399.1"/>
    <property type="molecule type" value="Genomic_DNA"/>
</dbReference>
<reference evidence="1 2" key="1">
    <citation type="submission" date="2023-07" db="EMBL/GenBank/DDBJ databases">
        <title>Sequencing the genomes of 1000 actinobacteria strains.</title>
        <authorList>
            <person name="Klenk H.-P."/>
        </authorList>
    </citation>
    <scope>NUCLEOTIDE SEQUENCE [LARGE SCALE GENOMIC DNA]</scope>
    <source>
        <strain evidence="1 2">DSM 43749</strain>
    </source>
</reference>
<evidence type="ECO:0000313" key="1">
    <source>
        <dbReference type="EMBL" id="MDR6598399.1"/>
    </source>
</evidence>
<organism evidence="1 2">
    <name type="scientific">Saccharothrix longispora</name>
    <dbReference type="NCBI Taxonomy" id="33920"/>
    <lineage>
        <taxon>Bacteria</taxon>
        <taxon>Bacillati</taxon>
        <taxon>Actinomycetota</taxon>
        <taxon>Actinomycetes</taxon>
        <taxon>Pseudonocardiales</taxon>
        <taxon>Pseudonocardiaceae</taxon>
        <taxon>Saccharothrix</taxon>
    </lineage>
</organism>
<name>A0ABU1Q6A2_9PSEU</name>
<dbReference type="RefSeq" id="WP_310312934.1">
    <property type="nucleotide sequence ID" value="NZ_BAAAXB010000001.1"/>
</dbReference>